<dbReference type="SUPFAM" id="SSF51206">
    <property type="entry name" value="cAMP-binding domain-like"/>
    <property type="match status" value="1"/>
</dbReference>
<reference evidence="12" key="1">
    <citation type="journal article" date="2011" name="Genome Biol.">
        <title>The draft genome of the carcinogenic human liver fluke Clonorchis sinensis.</title>
        <authorList>
            <person name="Wang X."/>
            <person name="Chen W."/>
            <person name="Huang Y."/>
            <person name="Sun J."/>
            <person name="Men J."/>
            <person name="Liu H."/>
            <person name="Luo F."/>
            <person name="Guo L."/>
            <person name="Lv X."/>
            <person name="Deng C."/>
            <person name="Zhou C."/>
            <person name="Fan Y."/>
            <person name="Li X."/>
            <person name="Huang L."/>
            <person name="Hu Y."/>
            <person name="Liang C."/>
            <person name="Hu X."/>
            <person name="Xu J."/>
            <person name="Yu X."/>
        </authorList>
    </citation>
    <scope>NUCLEOTIDE SEQUENCE [LARGE SCALE GENOMIC DNA]</scope>
    <source>
        <strain evidence="12">Henan</strain>
    </source>
</reference>
<dbReference type="PANTHER" id="PTHR45638:SF7">
    <property type="entry name" value="CYCLIC NUCLEOTIDE-GATED ION CHANNEL-LIKE, ISOFORM E"/>
    <property type="match status" value="1"/>
</dbReference>
<dbReference type="GO" id="GO:0005249">
    <property type="term" value="F:voltage-gated potassium channel activity"/>
    <property type="evidence" value="ECO:0007669"/>
    <property type="project" value="InterPro"/>
</dbReference>
<dbReference type="SMART" id="SM00100">
    <property type="entry name" value="cNMP"/>
    <property type="match status" value="1"/>
</dbReference>
<evidence type="ECO:0000256" key="8">
    <source>
        <dbReference type="ARBA" id="ARBA00023303"/>
    </source>
</evidence>
<dbReference type="Proteomes" id="UP000008909">
    <property type="component" value="Unassembled WGS sequence"/>
</dbReference>
<feature type="compositionally biased region" description="Polar residues" evidence="9">
    <location>
        <begin position="648"/>
        <end position="657"/>
    </location>
</feature>
<dbReference type="Gene3D" id="1.10.287.630">
    <property type="entry name" value="Helix hairpin bin"/>
    <property type="match status" value="1"/>
</dbReference>
<evidence type="ECO:0000256" key="9">
    <source>
        <dbReference type="SAM" id="MobiDB-lite"/>
    </source>
</evidence>
<dbReference type="Gene3D" id="1.10.287.70">
    <property type="match status" value="1"/>
</dbReference>
<feature type="domain" description="Cyclic nucleotide-binding" evidence="11">
    <location>
        <begin position="471"/>
        <end position="590"/>
    </location>
</feature>
<keyword evidence="4 10" id="KW-1133">Transmembrane helix</keyword>
<dbReference type="EMBL" id="DF144007">
    <property type="protein sequence ID" value="GAA55393.1"/>
    <property type="molecule type" value="Genomic_DNA"/>
</dbReference>
<keyword evidence="13" id="KW-1185">Reference proteome</keyword>
<proteinExistence type="predicted"/>
<keyword evidence="7" id="KW-1071">Ligand-gated ion channel</keyword>
<feature type="transmembrane region" description="Helical" evidence="10">
    <location>
        <begin position="365"/>
        <end position="387"/>
    </location>
</feature>
<keyword evidence="5" id="KW-0406">Ion transport</keyword>
<reference key="2">
    <citation type="submission" date="2011-10" db="EMBL/GenBank/DDBJ databases">
        <title>The genome and transcriptome sequence of Clonorchis sinensis provide insights into the carcinogenic liver fluke.</title>
        <authorList>
            <person name="Wang X."/>
            <person name="Huang Y."/>
            <person name="Chen W."/>
            <person name="Liu H."/>
            <person name="Guo L."/>
            <person name="Chen Y."/>
            <person name="Luo F."/>
            <person name="Zhou W."/>
            <person name="Sun J."/>
            <person name="Mao Q."/>
            <person name="Liang P."/>
            <person name="Zhou C."/>
            <person name="Tian Y."/>
            <person name="Men J."/>
            <person name="Lv X."/>
            <person name="Huang L."/>
            <person name="Zhou J."/>
            <person name="Hu Y."/>
            <person name="Li R."/>
            <person name="Zhang F."/>
            <person name="Lei H."/>
            <person name="Li X."/>
            <person name="Hu X."/>
            <person name="Liang C."/>
            <person name="Xu J."/>
            <person name="Wu Z."/>
            <person name="Yu X."/>
        </authorList>
    </citation>
    <scope>NUCLEOTIDE SEQUENCE</scope>
    <source>
        <strain>Henan</strain>
    </source>
</reference>
<dbReference type="Pfam" id="PF00027">
    <property type="entry name" value="cNMP_binding"/>
    <property type="match status" value="1"/>
</dbReference>
<dbReference type="SUPFAM" id="SSF81324">
    <property type="entry name" value="Voltage-gated potassium channels"/>
    <property type="match status" value="1"/>
</dbReference>
<feature type="region of interest" description="Disordered" evidence="9">
    <location>
        <begin position="631"/>
        <end position="660"/>
    </location>
</feature>
<evidence type="ECO:0000259" key="11">
    <source>
        <dbReference type="PROSITE" id="PS50042"/>
    </source>
</evidence>
<evidence type="ECO:0000256" key="6">
    <source>
        <dbReference type="ARBA" id="ARBA00023136"/>
    </source>
</evidence>
<dbReference type="InterPro" id="IPR018490">
    <property type="entry name" value="cNMP-bd_dom_sf"/>
</dbReference>
<evidence type="ECO:0000256" key="7">
    <source>
        <dbReference type="ARBA" id="ARBA00023286"/>
    </source>
</evidence>
<dbReference type="Gene3D" id="2.60.120.10">
    <property type="entry name" value="Jelly Rolls"/>
    <property type="match status" value="1"/>
</dbReference>
<evidence type="ECO:0000313" key="13">
    <source>
        <dbReference type="Proteomes" id="UP000008909"/>
    </source>
</evidence>
<dbReference type="PROSITE" id="PS00888">
    <property type="entry name" value="CNMP_BINDING_1"/>
    <property type="match status" value="1"/>
</dbReference>
<dbReference type="PROSITE" id="PS00889">
    <property type="entry name" value="CNMP_BINDING_2"/>
    <property type="match status" value="1"/>
</dbReference>
<sequence>MHPVSDSNSVAEQRVAQQRCIDFSHVGTPSHFDGTANIHTSDRQAISYHNYYPRARLTTTSVPLKSHLPGTEHSKCNCCPTQPIGWRIAEPDISQMSATNELHLYENVAAVNPEVQVDGSEPTYASPPSPTLIEIQKRLNQKPRCGSFCLLKPYSKVLRIWLSLVSLAVLYNLWLPIARQSFYKIQTRYFLFWLVLDAVADFIYLLDIFMQMGTTYLEYGIPVLKRRKIAKYYMKTVGFRLDLLSLLPLDLIQIKVGTQPMLRFPRFIKLHRFLEWKMSIGHLCRIPSIWRLFHSLHLLFLGCHWCACLYFDISAFEQFKSTWGFVPHDGSNTTLFRVYLVSFYWATLALTTIGIEEPPTTNLEFIFTCLAYLFGLFVFATVVGQVGSIINSQNAARVAFEEVLDNVKNYMRLHSVRDDLQSRILRWYDYAWQKKSMNGVLDVASLEMLPEKLKTELVMDVNYETLRKIAIFKECRPEFLHDLVLKMRPILFTPGDYVCRKGEIAREMFIIADGVLEVLGPNNEVLAMMASGDMFGEIGVLRIEGQNKRTADVRAVGYTELYVLSRDDIMEALEDHPEAENMTFVHITRSTKLRFLDPRRHNMKWNVLHENHRSQDIFGAMFMKDAARRRLYGSGGGPRPRRSLSASQYQGPSTSTQETRKLEIGFRTSERQSHIEANISDLVSQVESTRVKNTLENFSKTWQTLLLVCYKSTHRVRFLFVSTERMRILIRLRIVLASKITYDSLSDIVVMPNDVMTSLCKPLTANVQAGWELVGSESRLANTAYECSKLSLIHIAPDSLAAKALTFTATTLWEQWGLGDAHPRQFINSKPYNEEDVNLERPKAVYRKNRAFFTSRHSFGQF</sequence>
<keyword evidence="8" id="KW-0407">Ion channel</keyword>
<dbReference type="CDD" id="cd00038">
    <property type="entry name" value="CAP_ED"/>
    <property type="match status" value="1"/>
</dbReference>
<evidence type="ECO:0000256" key="10">
    <source>
        <dbReference type="SAM" id="Phobius"/>
    </source>
</evidence>
<dbReference type="FunFam" id="1.10.287.630:FF:000001">
    <property type="entry name" value="Cyclic nucleotide-gated channel alpha 3"/>
    <property type="match status" value="1"/>
</dbReference>
<dbReference type="InterPro" id="IPR018488">
    <property type="entry name" value="cNMP-bd_CS"/>
</dbReference>
<dbReference type="InterPro" id="IPR005821">
    <property type="entry name" value="Ion_trans_dom"/>
</dbReference>
<evidence type="ECO:0000256" key="2">
    <source>
        <dbReference type="ARBA" id="ARBA00022448"/>
    </source>
</evidence>
<dbReference type="InterPro" id="IPR050866">
    <property type="entry name" value="CNG_cation_channel"/>
</dbReference>
<keyword evidence="6 10" id="KW-0472">Membrane</keyword>
<dbReference type="Pfam" id="PF00520">
    <property type="entry name" value="Ion_trans"/>
    <property type="match status" value="1"/>
</dbReference>
<dbReference type="InterPro" id="IPR000595">
    <property type="entry name" value="cNMP-bd_dom"/>
</dbReference>
<keyword evidence="3 10" id="KW-0812">Transmembrane</keyword>
<dbReference type="GO" id="GO:0005221">
    <property type="term" value="F:intracellularly cyclic nucleotide-activated monoatomic cation channel activity"/>
    <property type="evidence" value="ECO:0007669"/>
    <property type="project" value="InterPro"/>
</dbReference>
<feature type="transmembrane region" description="Helical" evidence="10">
    <location>
        <begin position="189"/>
        <end position="212"/>
    </location>
</feature>
<dbReference type="InterPro" id="IPR003938">
    <property type="entry name" value="K_chnl_volt-dep_EAG/ELK/ERG"/>
</dbReference>
<feature type="transmembrane region" description="Helical" evidence="10">
    <location>
        <begin position="336"/>
        <end position="353"/>
    </location>
</feature>
<dbReference type="InterPro" id="IPR014710">
    <property type="entry name" value="RmlC-like_jellyroll"/>
</dbReference>
<dbReference type="AlphaFoldDB" id="G7YR13"/>
<evidence type="ECO:0000256" key="1">
    <source>
        <dbReference type="ARBA" id="ARBA00004141"/>
    </source>
</evidence>
<evidence type="ECO:0000256" key="5">
    <source>
        <dbReference type="ARBA" id="ARBA00023065"/>
    </source>
</evidence>
<organism evidence="12 13">
    <name type="scientific">Clonorchis sinensis</name>
    <name type="common">Chinese liver fluke</name>
    <dbReference type="NCBI Taxonomy" id="79923"/>
    <lineage>
        <taxon>Eukaryota</taxon>
        <taxon>Metazoa</taxon>
        <taxon>Spiralia</taxon>
        <taxon>Lophotrochozoa</taxon>
        <taxon>Platyhelminthes</taxon>
        <taxon>Trematoda</taxon>
        <taxon>Digenea</taxon>
        <taxon>Opisthorchiida</taxon>
        <taxon>Opisthorchiata</taxon>
        <taxon>Opisthorchiidae</taxon>
        <taxon>Clonorchis</taxon>
    </lineage>
</organism>
<evidence type="ECO:0000313" key="12">
    <source>
        <dbReference type="EMBL" id="GAA55393.1"/>
    </source>
</evidence>
<dbReference type="GO" id="GO:0016020">
    <property type="term" value="C:membrane"/>
    <property type="evidence" value="ECO:0007669"/>
    <property type="project" value="UniProtKB-SubCell"/>
</dbReference>
<evidence type="ECO:0000256" key="4">
    <source>
        <dbReference type="ARBA" id="ARBA00022989"/>
    </source>
</evidence>
<dbReference type="PRINTS" id="PR01463">
    <property type="entry name" value="EAGCHANLFMLY"/>
</dbReference>
<name>G7YR13_CLOSI</name>
<feature type="transmembrane region" description="Helical" evidence="10">
    <location>
        <begin position="158"/>
        <end position="177"/>
    </location>
</feature>
<evidence type="ECO:0000256" key="3">
    <source>
        <dbReference type="ARBA" id="ARBA00022692"/>
    </source>
</evidence>
<accession>G7YR13</accession>
<dbReference type="PANTHER" id="PTHR45638">
    <property type="entry name" value="CYCLIC NUCLEOTIDE-GATED CATION CHANNEL SUBUNIT A"/>
    <property type="match status" value="1"/>
</dbReference>
<dbReference type="PROSITE" id="PS50042">
    <property type="entry name" value="CNMP_BINDING_3"/>
    <property type="match status" value="1"/>
</dbReference>
<comment type="subcellular location">
    <subcellularLocation>
        <location evidence="1">Membrane</location>
        <topology evidence="1">Multi-pass membrane protein</topology>
    </subcellularLocation>
</comment>
<keyword evidence="2" id="KW-0813">Transport</keyword>
<protein>
    <submittedName>
        <fullName evidence="12">Cyclic nucleotide-gated cation channel alpha-3</fullName>
    </submittedName>
</protein>
<gene>
    <name evidence="12" type="ORF">CLF_107801</name>
</gene>
<dbReference type="GO" id="GO:0044877">
    <property type="term" value="F:protein-containing complex binding"/>
    <property type="evidence" value="ECO:0007669"/>
    <property type="project" value="TreeGrafter"/>
</dbReference>